<keyword evidence="3" id="KW-1185">Reference proteome</keyword>
<dbReference type="Proteomes" id="UP000199450">
    <property type="component" value="Unassembled WGS sequence"/>
</dbReference>
<keyword evidence="2" id="KW-0255">Endonuclease</keyword>
<name>A0A1H7WBV6_9FLAO</name>
<organism evidence="2 3">
    <name type="scientific">Chryseobacterium taichungense</name>
    <dbReference type="NCBI Taxonomy" id="295069"/>
    <lineage>
        <taxon>Bacteria</taxon>
        <taxon>Pseudomonadati</taxon>
        <taxon>Bacteroidota</taxon>
        <taxon>Flavobacteriia</taxon>
        <taxon>Flavobacteriales</taxon>
        <taxon>Weeksellaceae</taxon>
        <taxon>Chryseobacterium group</taxon>
        <taxon>Chryseobacterium</taxon>
    </lineage>
</organism>
<dbReference type="GO" id="GO:0004519">
    <property type="term" value="F:endonuclease activity"/>
    <property type="evidence" value="ECO:0007669"/>
    <property type="project" value="UniProtKB-KW"/>
</dbReference>
<evidence type="ECO:0000313" key="2">
    <source>
        <dbReference type="EMBL" id="SEM18565.1"/>
    </source>
</evidence>
<dbReference type="STRING" id="295069.SAMN05421856_101613"/>
<proteinExistence type="predicted"/>
<evidence type="ECO:0000313" key="3">
    <source>
        <dbReference type="Proteomes" id="UP000199450"/>
    </source>
</evidence>
<keyword evidence="2" id="KW-0540">Nuclease</keyword>
<protein>
    <submittedName>
        <fullName evidence="2">Restriction endonuclease</fullName>
    </submittedName>
</protein>
<accession>A0A1H7WBV6</accession>
<dbReference type="OrthoDB" id="980615at2"/>
<feature type="domain" description="Mrr-like" evidence="1">
    <location>
        <begin position="18"/>
        <end position="117"/>
    </location>
</feature>
<dbReference type="EMBL" id="FOBV01000001">
    <property type="protein sequence ID" value="SEM18565.1"/>
    <property type="molecule type" value="Genomic_DNA"/>
</dbReference>
<dbReference type="AlphaFoldDB" id="A0A1H7WBV6"/>
<keyword evidence="2" id="KW-0378">Hydrolase</keyword>
<dbReference type="Pfam" id="PF13156">
    <property type="entry name" value="Mrr_cat_2"/>
    <property type="match status" value="1"/>
</dbReference>
<sequence>MKASQQLRNPENWQDFENLCKKLWGEIWKCPEIKKNGRQGQSQNGVDIYGIPKYESEYYGIQCKGKDLYTNKALTKNEIDKEINYALKFKPKLKKFYFATTANKDANIEEYIRIKNIEHIEKKIFEVHLYCWEDIVDLINENPDTYNFYVNSINFKSNNSVKVTFENGKSELEINPKFRESVIIYKPKIVPINEMTTTAFFGMFANQQKIFAPITTFHNYKIKINQSFAKFNIKIQNTGNAPIEEFKIILEINGDIDDLDKTNKIIPKYSLIEYNTITPDIYIDKEIQLISIIPKKNILVGDDIYISDEIFIKPLKEENVIVVNWKLISKSFKQNGELKITVIPDIKRVYNEILVEDPFKVGITKSEIDDFIIDIED</sequence>
<evidence type="ECO:0000259" key="1">
    <source>
        <dbReference type="Pfam" id="PF13156"/>
    </source>
</evidence>
<dbReference type="RefSeq" id="WP_089998334.1">
    <property type="nucleotide sequence ID" value="NZ_FOBV01000001.1"/>
</dbReference>
<reference evidence="3" key="1">
    <citation type="submission" date="2016-10" db="EMBL/GenBank/DDBJ databases">
        <authorList>
            <person name="Varghese N."/>
            <person name="Submissions S."/>
        </authorList>
    </citation>
    <scope>NUCLEOTIDE SEQUENCE [LARGE SCALE GENOMIC DNA]</scope>
    <source>
        <strain evidence="3">DSM 17453</strain>
    </source>
</reference>
<dbReference type="InterPro" id="IPR039442">
    <property type="entry name" value="Mrr-like_dom"/>
</dbReference>
<gene>
    <name evidence="2" type="ORF">SAMN05421856_101613</name>
</gene>